<accession>A0ABN9EC08</accession>
<keyword evidence="1" id="KW-1133">Transmembrane helix</keyword>
<evidence type="ECO:0000313" key="2">
    <source>
        <dbReference type="EMBL" id="CAI9581387.1"/>
    </source>
</evidence>
<keyword evidence="1" id="KW-0472">Membrane</keyword>
<dbReference type="Proteomes" id="UP001162483">
    <property type="component" value="Unassembled WGS sequence"/>
</dbReference>
<name>A0ABN9EC08_9NEOB</name>
<keyword evidence="3" id="KW-1185">Reference proteome</keyword>
<sequence>MPYPRCHSRPQLSITGSRPVITGQQPVITEDLRRGGGLLCLLTVLLPVGSGILLWMASSVLTVKYQHTAAPVKHSQHTVNPLIAPHVNPFLPSAISIVSVLFFSTDHCIGVTGDVSDTKSVLPSVRMPTAVPL</sequence>
<protein>
    <submittedName>
        <fullName evidence="2">Uncharacterized protein</fullName>
    </submittedName>
</protein>
<organism evidence="2 3">
    <name type="scientific">Staurois parvus</name>
    <dbReference type="NCBI Taxonomy" id="386267"/>
    <lineage>
        <taxon>Eukaryota</taxon>
        <taxon>Metazoa</taxon>
        <taxon>Chordata</taxon>
        <taxon>Craniata</taxon>
        <taxon>Vertebrata</taxon>
        <taxon>Euteleostomi</taxon>
        <taxon>Amphibia</taxon>
        <taxon>Batrachia</taxon>
        <taxon>Anura</taxon>
        <taxon>Neobatrachia</taxon>
        <taxon>Ranoidea</taxon>
        <taxon>Ranidae</taxon>
        <taxon>Staurois</taxon>
    </lineage>
</organism>
<evidence type="ECO:0000256" key="1">
    <source>
        <dbReference type="SAM" id="Phobius"/>
    </source>
</evidence>
<dbReference type="EMBL" id="CATNWA010015266">
    <property type="protein sequence ID" value="CAI9581387.1"/>
    <property type="molecule type" value="Genomic_DNA"/>
</dbReference>
<reference evidence="2" key="1">
    <citation type="submission" date="2023-05" db="EMBL/GenBank/DDBJ databases">
        <authorList>
            <person name="Stuckert A."/>
        </authorList>
    </citation>
    <scope>NUCLEOTIDE SEQUENCE</scope>
</reference>
<gene>
    <name evidence="2" type="ORF">SPARVUS_LOCUS9476427</name>
</gene>
<comment type="caution">
    <text evidence="2">The sequence shown here is derived from an EMBL/GenBank/DDBJ whole genome shotgun (WGS) entry which is preliminary data.</text>
</comment>
<proteinExistence type="predicted"/>
<keyword evidence="1" id="KW-0812">Transmembrane</keyword>
<feature type="transmembrane region" description="Helical" evidence="1">
    <location>
        <begin position="36"/>
        <end position="57"/>
    </location>
</feature>
<evidence type="ECO:0000313" key="3">
    <source>
        <dbReference type="Proteomes" id="UP001162483"/>
    </source>
</evidence>